<reference evidence="2 3" key="1">
    <citation type="journal article" date="2016" name="Nat. Commun.">
        <title>Thousands of microbial genomes shed light on interconnected biogeochemical processes in an aquifer system.</title>
        <authorList>
            <person name="Anantharaman K."/>
            <person name="Brown C.T."/>
            <person name="Hug L.A."/>
            <person name="Sharon I."/>
            <person name="Castelle C.J."/>
            <person name="Probst A.J."/>
            <person name="Thomas B.C."/>
            <person name="Singh A."/>
            <person name="Wilkins M.J."/>
            <person name="Karaoz U."/>
            <person name="Brodie E.L."/>
            <person name="Williams K.H."/>
            <person name="Hubbard S.S."/>
            <person name="Banfield J.F."/>
        </authorList>
    </citation>
    <scope>NUCLEOTIDE SEQUENCE [LARGE SCALE GENOMIC DNA]</scope>
</reference>
<dbReference type="InterPro" id="IPR003593">
    <property type="entry name" value="AAA+_ATPase"/>
</dbReference>
<evidence type="ECO:0000313" key="3">
    <source>
        <dbReference type="Proteomes" id="UP000179266"/>
    </source>
</evidence>
<dbReference type="Gene3D" id="3.40.50.300">
    <property type="entry name" value="P-loop containing nucleotide triphosphate hydrolases"/>
    <property type="match status" value="1"/>
</dbReference>
<accession>A0A1F7RZJ2</accession>
<evidence type="ECO:0000313" key="2">
    <source>
        <dbReference type="EMBL" id="OGL46962.1"/>
    </source>
</evidence>
<dbReference type="Pfam" id="PF13173">
    <property type="entry name" value="AAA_14"/>
    <property type="match status" value="1"/>
</dbReference>
<dbReference type="InterPro" id="IPR027417">
    <property type="entry name" value="P-loop_NTPase"/>
</dbReference>
<dbReference type="Pfam" id="PF13635">
    <property type="entry name" value="DUF4143"/>
    <property type="match status" value="1"/>
</dbReference>
<sequence length="392" mass="45206">MNYIERNIEKKVIGLLKRQKSVLILGPRQTGKTTLLNRFKGDIFITFIKPEERQRYEKSPGLLRGEVEALHSRLKRKPVVLLDEVQKVPEIMDILQELIDRDMAVFIITGSSARKLRRGSSMNLLPGRVVSLRLDALNIAEMPDCELSELLLYGSLPGVVKVPDDKDREIDLGSYAVTYLEEEIRAEAIVRNLGSFARFLELAASESGMIINFRKLSQEIGVAHTTIASYFDILDDCLIIERIEPITESKTRKKLTRSNKYVFFDLGVMRICANEPPILHRSLKGFLFKQFIGLELIRSSHISDKSLKIKFWRDPCGPEVDWVIDKQGEYIPIEVKWTDTPNERDIKCLQKFLEEYKNSQNGYLVCRTPREVKLDKKIMAIPWENIAELFDF</sequence>
<comment type="caution">
    <text evidence="2">The sequence shown here is derived from an EMBL/GenBank/DDBJ whole genome shotgun (WGS) entry which is preliminary data.</text>
</comment>
<organism evidence="2 3">
    <name type="scientific">Candidatus Schekmanbacteria bacterium RBG_13_48_7</name>
    <dbReference type="NCBI Taxonomy" id="1817878"/>
    <lineage>
        <taxon>Bacteria</taxon>
        <taxon>Candidatus Schekmaniibacteriota</taxon>
    </lineage>
</organism>
<name>A0A1F7RZJ2_9BACT</name>
<dbReference type="EMBL" id="MGDD01000104">
    <property type="protein sequence ID" value="OGL46962.1"/>
    <property type="molecule type" value="Genomic_DNA"/>
</dbReference>
<dbReference type="AlphaFoldDB" id="A0A1F7RZJ2"/>
<dbReference type="InterPro" id="IPR041682">
    <property type="entry name" value="AAA_14"/>
</dbReference>
<protein>
    <recommendedName>
        <fullName evidence="1">AAA+ ATPase domain-containing protein</fullName>
    </recommendedName>
</protein>
<dbReference type="Proteomes" id="UP000179266">
    <property type="component" value="Unassembled WGS sequence"/>
</dbReference>
<evidence type="ECO:0000259" key="1">
    <source>
        <dbReference type="SMART" id="SM00382"/>
    </source>
</evidence>
<dbReference type="InterPro" id="IPR025420">
    <property type="entry name" value="DUF4143"/>
</dbReference>
<dbReference type="PANTHER" id="PTHR43566:SF2">
    <property type="entry name" value="DUF4143 DOMAIN-CONTAINING PROTEIN"/>
    <property type="match status" value="1"/>
</dbReference>
<dbReference type="SUPFAM" id="SSF52540">
    <property type="entry name" value="P-loop containing nucleoside triphosphate hydrolases"/>
    <property type="match status" value="1"/>
</dbReference>
<gene>
    <name evidence="2" type="ORF">A2161_09320</name>
</gene>
<dbReference type="PANTHER" id="PTHR43566">
    <property type="entry name" value="CONSERVED PROTEIN"/>
    <property type="match status" value="1"/>
</dbReference>
<dbReference type="SMART" id="SM00382">
    <property type="entry name" value="AAA"/>
    <property type="match status" value="1"/>
</dbReference>
<proteinExistence type="predicted"/>
<feature type="domain" description="AAA+ ATPase" evidence="1">
    <location>
        <begin position="18"/>
        <end position="135"/>
    </location>
</feature>